<dbReference type="HOGENOM" id="CLU_012037_0_0_7"/>
<reference evidence="9" key="1">
    <citation type="journal article" date="2013" name="Stand. Genomic Sci.">
        <title>Complete genome sequence of Desulfocapsa sulfexigens, a marine deltaproteobacterium specialized in disproportionating inorganic sulfur compounds.</title>
        <authorList>
            <person name="Finster K.W."/>
            <person name="Kjeldsen K.U."/>
            <person name="Kube M."/>
            <person name="Reinhardt R."/>
            <person name="Mussmann M."/>
            <person name="Amann R."/>
            <person name="Schreiber L."/>
        </authorList>
    </citation>
    <scope>NUCLEOTIDE SEQUENCE [LARGE SCALE GENOMIC DNA]</scope>
    <source>
        <strain evidence="9">DSM 10523 / SB164P1</strain>
    </source>
</reference>
<dbReference type="SMART" id="SM00267">
    <property type="entry name" value="GGDEF"/>
    <property type="match status" value="1"/>
</dbReference>
<dbReference type="InterPro" id="IPR035965">
    <property type="entry name" value="PAS-like_dom_sf"/>
</dbReference>
<dbReference type="AlphaFoldDB" id="M1PDV6"/>
<dbReference type="SUPFAM" id="SSF55781">
    <property type="entry name" value="GAF domain-like"/>
    <property type="match status" value="1"/>
</dbReference>
<dbReference type="NCBIfam" id="TIGR00254">
    <property type="entry name" value="GGDEF"/>
    <property type="match status" value="1"/>
</dbReference>
<dbReference type="PATRIC" id="fig|1167006.5.peg.1464"/>
<evidence type="ECO:0000313" key="9">
    <source>
        <dbReference type="Proteomes" id="UP000011721"/>
    </source>
</evidence>
<dbReference type="STRING" id="1167006.UWK_01329"/>
<dbReference type="eggNOG" id="COG2203">
    <property type="taxonomic scope" value="Bacteria"/>
</dbReference>
<dbReference type="eggNOG" id="COG0517">
    <property type="taxonomic scope" value="Bacteria"/>
</dbReference>
<keyword evidence="3" id="KW-0129">CBS domain</keyword>
<proteinExistence type="predicted"/>
<protein>
    <recommendedName>
        <fullName evidence="1">diguanylate cyclase</fullName>
        <ecNumber evidence="1">2.7.7.65</ecNumber>
    </recommendedName>
</protein>
<dbReference type="InterPro" id="IPR000700">
    <property type="entry name" value="PAS-assoc_C"/>
</dbReference>
<feature type="domain" description="CBS" evidence="7">
    <location>
        <begin position="204"/>
        <end position="265"/>
    </location>
</feature>
<dbReference type="InterPro" id="IPR000160">
    <property type="entry name" value="GGDEF_dom"/>
</dbReference>
<dbReference type="Pfam" id="PF13185">
    <property type="entry name" value="GAF_2"/>
    <property type="match status" value="1"/>
</dbReference>
<dbReference type="SMART" id="SM00116">
    <property type="entry name" value="CBS"/>
    <property type="match status" value="4"/>
</dbReference>
<dbReference type="PANTHER" id="PTHR45138:SF9">
    <property type="entry name" value="DIGUANYLATE CYCLASE DGCM-RELATED"/>
    <property type="match status" value="1"/>
</dbReference>
<evidence type="ECO:0000259" key="5">
    <source>
        <dbReference type="PROSITE" id="PS50113"/>
    </source>
</evidence>
<dbReference type="InterPro" id="IPR046342">
    <property type="entry name" value="CBS_dom_sf"/>
</dbReference>
<dbReference type="InterPro" id="IPR029016">
    <property type="entry name" value="GAF-like_dom_sf"/>
</dbReference>
<dbReference type="EMBL" id="CP003985">
    <property type="protein sequence ID" value="AGF77890.1"/>
    <property type="molecule type" value="Genomic_DNA"/>
</dbReference>
<dbReference type="Gene3D" id="3.30.70.270">
    <property type="match status" value="1"/>
</dbReference>
<comment type="catalytic activity">
    <reaction evidence="2">
        <text>2 GTP = 3',3'-c-di-GMP + 2 diphosphate</text>
        <dbReference type="Rhea" id="RHEA:24898"/>
        <dbReference type="ChEBI" id="CHEBI:33019"/>
        <dbReference type="ChEBI" id="CHEBI:37565"/>
        <dbReference type="ChEBI" id="CHEBI:58805"/>
        <dbReference type="EC" id="2.7.7.65"/>
    </reaction>
</comment>
<gene>
    <name evidence="8" type="ordered locus">UWK_01329</name>
</gene>
<dbReference type="PROSITE" id="PS50887">
    <property type="entry name" value="GGDEF"/>
    <property type="match status" value="1"/>
</dbReference>
<feature type="domain" description="CBS" evidence="7">
    <location>
        <begin position="75"/>
        <end position="133"/>
    </location>
</feature>
<evidence type="ECO:0000256" key="2">
    <source>
        <dbReference type="ARBA" id="ARBA00034247"/>
    </source>
</evidence>
<dbReference type="RefSeq" id="WP_015403582.1">
    <property type="nucleotide sequence ID" value="NC_020304.1"/>
</dbReference>
<dbReference type="CDD" id="cd01949">
    <property type="entry name" value="GGDEF"/>
    <property type="match status" value="1"/>
</dbReference>
<dbReference type="Gene3D" id="3.30.450.40">
    <property type="match status" value="1"/>
</dbReference>
<dbReference type="Gene3D" id="3.10.580.10">
    <property type="entry name" value="CBS-domain"/>
    <property type="match status" value="2"/>
</dbReference>
<dbReference type="SUPFAM" id="SSF54631">
    <property type="entry name" value="CBS-domain pair"/>
    <property type="match status" value="2"/>
</dbReference>
<dbReference type="PROSITE" id="PS50112">
    <property type="entry name" value="PAS"/>
    <property type="match status" value="1"/>
</dbReference>
<dbReference type="PROSITE" id="PS50113">
    <property type="entry name" value="PAC"/>
    <property type="match status" value="1"/>
</dbReference>
<organism evidence="8 9">
    <name type="scientific">Desulfocapsa sulfexigens (strain DSM 10523 / SB164P1)</name>
    <dbReference type="NCBI Taxonomy" id="1167006"/>
    <lineage>
        <taxon>Bacteria</taxon>
        <taxon>Pseudomonadati</taxon>
        <taxon>Thermodesulfobacteriota</taxon>
        <taxon>Desulfobulbia</taxon>
        <taxon>Desulfobulbales</taxon>
        <taxon>Desulfocapsaceae</taxon>
        <taxon>Desulfocapsa</taxon>
    </lineage>
</organism>
<evidence type="ECO:0000259" key="6">
    <source>
        <dbReference type="PROSITE" id="PS50887"/>
    </source>
</evidence>
<dbReference type="EC" id="2.7.7.65" evidence="1"/>
<accession>M1PDV6</accession>
<dbReference type="SMART" id="SM00065">
    <property type="entry name" value="GAF"/>
    <property type="match status" value="1"/>
</dbReference>
<dbReference type="FunFam" id="3.30.70.270:FF:000001">
    <property type="entry name" value="Diguanylate cyclase domain protein"/>
    <property type="match status" value="1"/>
</dbReference>
<feature type="domain" description="CBS" evidence="7">
    <location>
        <begin position="10"/>
        <end position="68"/>
    </location>
</feature>
<dbReference type="InterPro" id="IPR043128">
    <property type="entry name" value="Rev_trsase/Diguanyl_cyclase"/>
</dbReference>
<evidence type="ECO:0000256" key="3">
    <source>
        <dbReference type="PROSITE-ProRule" id="PRU00703"/>
    </source>
</evidence>
<dbReference type="eggNOG" id="COG5000">
    <property type="taxonomic scope" value="Bacteria"/>
</dbReference>
<dbReference type="KEGG" id="dsf:UWK_01329"/>
<dbReference type="SUPFAM" id="SSF55785">
    <property type="entry name" value="PYP-like sensor domain (PAS domain)"/>
    <property type="match status" value="1"/>
</dbReference>
<dbReference type="CDD" id="cd00130">
    <property type="entry name" value="PAS"/>
    <property type="match status" value="1"/>
</dbReference>
<dbReference type="Gene3D" id="3.30.450.20">
    <property type="entry name" value="PAS domain"/>
    <property type="match status" value="1"/>
</dbReference>
<dbReference type="CDD" id="cd02205">
    <property type="entry name" value="CBS_pair_SF"/>
    <property type="match status" value="1"/>
</dbReference>
<dbReference type="PROSITE" id="PS51371">
    <property type="entry name" value="CBS"/>
    <property type="match status" value="4"/>
</dbReference>
<evidence type="ECO:0000259" key="7">
    <source>
        <dbReference type="PROSITE" id="PS51371"/>
    </source>
</evidence>
<feature type="domain" description="GGDEF" evidence="6">
    <location>
        <begin position="614"/>
        <end position="736"/>
    </location>
</feature>
<evidence type="ECO:0000259" key="4">
    <source>
        <dbReference type="PROSITE" id="PS50112"/>
    </source>
</evidence>
<dbReference type="Proteomes" id="UP000011721">
    <property type="component" value="Chromosome"/>
</dbReference>
<dbReference type="Pfam" id="PF00990">
    <property type="entry name" value="GGDEF"/>
    <property type="match status" value="1"/>
</dbReference>
<feature type="domain" description="PAS" evidence="4">
    <location>
        <begin position="283"/>
        <end position="338"/>
    </location>
</feature>
<dbReference type="eggNOG" id="COG3706">
    <property type="taxonomic scope" value="Bacteria"/>
</dbReference>
<sequence length="736" mass="82417">MCAKRLSEIMTPGVVGVSPDTPVFTALELLRNKNISCILVLEDNEPVGIFTERKVVQLAAEKGLQLDSYAISDIMTSPVLTASRDMDIYSAYNILSTHKIRHLVVVDENNKLCGVATQSNIVDHLGYEYFIEFKKIFQVMTTNLFTVSRGYSVEQTLQEMAKTSTSCLLVAENERPVGIVTERDMTRLLINGTDLKGLNVEDIMSHPVHTAHLTLPLLDAARIMKETRIRRIVVVDADGKIAGLTTQSDIIKGLHGLSLQNLKQLVVEKDRELEQTSRKLAEKTVYLDNILHSSVDLGMVAADLNYHIVYFNPAAEKILDIAAIEVIGRDIRTIHKKNEVLAPRFDKLVEMIQNKKRHEFTFIKEKEAIPCFVKALVTGIWDPDQSLIGFVLMLQDVTERTLAERKIKRQKSDLEVMNAELSALYAVSSKISQTLEMEVLLDEVLAVITNIEIFNFEQQGGIFVVDGDKVQLVSHIGLEESCLGYQNSRGINDCPCGRAIRSGETLILDSTEFEKTGLTEKKSHGAVIVPIKAQDKVIGGLCLFTPPDFAGLDDDKIVLLSTIGNQIGIAMENARLYEQTRFLSLYDPLTNVANRRLMTKGLEKYFSLAKRYKKIFSIIMLDIDNFKKYNDTHGHSAGDKMLVRVATVLLDDIRNADVVARYGGEEFLIMLPEATLETALLTAERIRQKITHETGTTISLGVATYDSSMTKNEQLINKADEALYRAKKRGKNRVEY</sequence>
<dbReference type="InterPro" id="IPR050469">
    <property type="entry name" value="Diguanylate_Cyclase"/>
</dbReference>
<dbReference type="InterPro" id="IPR003018">
    <property type="entry name" value="GAF"/>
</dbReference>
<dbReference type="PANTHER" id="PTHR45138">
    <property type="entry name" value="REGULATORY COMPONENTS OF SENSORY TRANSDUCTION SYSTEM"/>
    <property type="match status" value="1"/>
</dbReference>
<feature type="domain" description="PAC" evidence="5">
    <location>
        <begin position="356"/>
        <end position="409"/>
    </location>
</feature>
<dbReference type="Pfam" id="PF00571">
    <property type="entry name" value="CBS"/>
    <property type="match status" value="4"/>
</dbReference>
<dbReference type="InterPro" id="IPR000014">
    <property type="entry name" value="PAS"/>
</dbReference>
<dbReference type="Pfam" id="PF13426">
    <property type="entry name" value="PAS_9"/>
    <property type="match status" value="1"/>
</dbReference>
<dbReference type="InterPro" id="IPR029787">
    <property type="entry name" value="Nucleotide_cyclase"/>
</dbReference>
<dbReference type="SUPFAM" id="SSF55073">
    <property type="entry name" value="Nucleotide cyclase"/>
    <property type="match status" value="1"/>
</dbReference>
<dbReference type="NCBIfam" id="TIGR00229">
    <property type="entry name" value="sensory_box"/>
    <property type="match status" value="1"/>
</dbReference>
<dbReference type="InterPro" id="IPR000644">
    <property type="entry name" value="CBS_dom"/>
</dbReference>
<dbReference type="GO" id="GO:0052621">
    <property type="term" value="F:diguanylate cyclase activity"/>
    <property type="evidence" value="ECO:0007669"/>
    <property type="project" value="UniProtKB-EC"/>
</dbReference>
<evidence type="ECO:0000313" key="8">
    <source>
        <dbReference type="EMBL" id="AGF77890.1"/>
    </source>
</evidence>
<keyword evidence="9" id="KW-1185">Reference proteome</keyword>
<evidence type="ECO:0000256" key="1">
    <source>
        <dbReference type="ARBA" id="ARBA00012528"/>
    </source>
</evidence>
<name>M1PDV6_DESSD</name>
<feature type="domain" description="CBS" evidence="7">
    <location>
        <begin position="140"/>
        <end position="195"/>
    </location>
</feature>